<dbReference type="GO" id="GO:0006707">
    <property type="term" value="P:cholesterol catabolic process"/>
    <property type="evidence" value="ECO:0007669"/>
    <property type="project" value="InterPro"/>
</dbReference>
<reference evidence="2" key="1">
    <citation type="submission" date="2018-03" db="EMBL/GenBank/DDBJ databases">
        <authorList>
            <person name="Guldener U."/>
        </authorList>
    </citation>
    <scope>NUCLEOTIDE SEQUENCE</scope>
</reference>
<dbReference type="Gene3D" id="1.10.630.10">
    <property type="entry name" value="Cytochrome P450"/>
    <property type="match status" value="1"/>
</dbReference>
<protein>
    <recommendedName>
        <fullName evidence="4">Cytochrome P450 monooxygenase</fullName>
    </recommendedName>
</protein>
<proteinExistence type="predicted"/>
<organism evidence="2 3">
    <name type="scientific">Fusarium torulosum</name>
    <dbReference type="NCBI Taxonomy" id="33205"/>
    <lineage>
        <taxon>Eukaryota</taxon>
        <taxon>Fungi</taxon>
        <taxon>Dikarya</taxon>
        <taxon>Ascomycota</taxon>
        <taxon>Pezizomycotina</taxon>
        <taxon>Sordariomycetes</taxon>
        <taxon>Hypocreomycetidae</taxon>
        <taxon>Hypocreales</taxon>
        <taxon>Nectriaceae</taxon>
        <taxon>Fusarium</taxon>
    </lineage>
</organism>
<gene>
    <name evidence="2" type="ORF">FTOL_07810</name>
</gene>
<dbReference type="PANTHER" id="PTHR24293:SF0">
    <property type="entry name" value="CYP46A1 PROTEIN-RELATED"/>
    <property type="match status" value="1"/>
</dbReference>
<dbReference type="InterPro" id="IPR039983">
    <property type="entry name" value="CYP46A1"/>
</dbReference>
<dbReference type="GO" id="GO:0033781">
    <property type="term" value="F:cholesterol 24-hydroxylase activity"/>
    <property type="evidence" value="ECO:0007669"/>
    <property type="project" value="InterPro"/>
</dbReference>
<dbReference type="SUPFAM" id="SSF48264">
    <property type="entry name" value="Cytochrome P450"/>
    <property type="match status" value="1"/>
</dbReference>
<dbReference type="Proteomes" id="UP001187734">
    <property type="component" value="Unassembled WGS sequence"/>
</dbReference>
<keyword evidence="1" id="KW-0812">Transmembrane</keyword>
<dbReference type="AlphaFoldDB" id="A0AAE8SJC9"/>
<dbReference type="GO" id="GO:0020037">
    <property type="term" value="F:heme binding"/>
    <property type="evidence" value="ECO:0007669"/>
    <property type="project" value="InterPro"/>
</dbReference>
<accession>A0AAE8SJC9</accession>
<evidence type="ECO:0000313" key="2">
    <source>
        <dbReference type="EMBL" id="SPJ79419.1"/>
    </source>
</evidence>
<dbReference type="EMBL" id="ONZP01000269">
    <property type="protein sequence ID" value="SPJ79419.1"/>
    <property type="molecule type" value="Genomic_DNA"/>
</dbReference>
<comment type="caution">
    <text evidence="2">The sequence shown here is derived from an EMBL/GenBank/DDBJ whole genome shotgun (WGS) entry which is preliminary data.</text>
</comment>
<keyword evidence="1" id="KW-1133">Transmembrane helix</keyword>
<dbReference type="InterPro" id="IPR036396">
    <property type="entry name" value="Cyt_P450_sf"/>
</dbReference>
<feature type="transmembrane region" description="Helical" evidence="1">
    <location>
        <begin position="6"/>
        <end position="27"/>
    </location>
</feature>
<dbReference type="InterPro" id="IPR001128">
    <property type="entry name" value="Cyt_P450"/>
</dbReference>
<evidence type="ECO:0000256" key="1">
    <source>
        <dbReference type="SAM" id="Phobius"/>
    </source>
</evidence>
<name>A0AAE8SJC9_9HYPO</name>
<dbReference type="Pfam" id="PF00067">
    <property type="entry name" value="p450"/>
    <property type="match status" value="1"/>
</dbReference>
<evidence type="ECO:0000313" key="3">
    <source>
        <dbReference type="Proteomes" id="UP001187734"/>
    </source>
</evidence>
<dbReference type="GO" id="GO:0005506">
    <property type="term" value="F:iron ion binding"/>
    <property type="evidence" value="ECO:0007669"/>
    <property type="project" value="InterPro"/>
</dbReference>
<keyword evidence="1" id="KW-0472">Membrane</keyword>
<dbReference type="PANTHER" id="PTHR24293">
    <property type="entry name" value="CYTOCHROME P450 FAMILY 46 SUBFAMILY A"/>
    <property type="match status" value="1"/>
</dbReference>
<evidence type="ECO:0008006" key="4">
    <source>
        <dbReference type="Google" id="ProtNLM"/>
    </source>
</evidence>
<keyword evidence="3" id="KW-1185">Reference proteome</keyword>
<sequence>MSTLTLQGLSLSLVVISALLLGANLLYRGYKTRRFYRNLPGPPHSWLFGHLKVMREIVALMPSNCHPQLYYTEITHRYNIQGIFYLDLWPIGPGTVVITDPKLIELAPMPKPLPVHPQTDVFMSLMVGKGCIAALSGTLWKRMYNAMVPAFSPTHVRNLTGVMIDEAVVFRLQLEKLSVTGEIFSMEEVVSKVAFDIVARVIFNVPLHAQTTGSQDHADLRGLVNLARQETDIRVAYNPIIQIPRRWRRRQVVKRLESSLLHTLYSRLELLLSQGVVPSRQNPTSILDLILREYVEDSIKKGDKGHGGPVKLSKADEALLLSK</sequence>